<proteinExistence type="predicted"/>
<evidence type="ECO:0000313" key="2">
    <source>
        <dbReference type="EMBL" id="SMQ67072.1"/>
    </source>
</evidence>
<dbReference type="OrthoDB" id="6240445at2"/>
<dbReference type="AlphaFoldDB" id="A0A1Y6F2R7"/>
<dbReference type="EMBL" id="FXWH01000001">
    <property type="protein sequence ID" value="SMQ67072.1"/>
    <property type="molecule type" value="Genomic_DNA"/>
</dbReference>
<feature type="signal peptide" evidence="1">
    <location>
        <begin position="1"/>
        <end position="22"/>
    </location>
</feature>
<gene>
    <name evidence="2" type="ORF">SAMN06297229_1587</name>
</gene>
<reference evidence="3" key="1">
    <citation type="submission" date="2017-04" db="EMBL/GenBank/DDBJ databases">
        <authorList>
            <person name="Varghese N."/>
            <person name="Submissions S."/>
        </authorList>
    </citation>
    <scope>NUCLEOTIDE SEQUENCE [LARGE SCALE GENOMIC DNA]</scope>
</reference>
<dbReference type="RefSeq" id="WP_086434636.1">
    <property type="nucleotide sequence ID" value="NZ_FXWH01000001.1"/>
</dbReference>
<evidence type="ECO:0000256" key="1">
    <source>
        <dbReference type="SAM" id="SignalP"/>
    </source>
</evidence>
<evidence type="ECO:0000313" key="3">
    <source>
        <dbReference type="Proteomes" id="UP000194450"/>
    </source>
</evidence>
<organism evidence="2 3">
    <name type="scientific">Pseudidiomarina planktonica</name>
    <dbReference type="NCBI Taxonomy" id="1323738"/>
    <lineage>
        <taxon>Bacteria</taxon>
        <taxon>Pseudomonadati</taxon>
        <taxon>Pseudomonadota</taxon>
        <taxon>Gammaproteobacteria</taxon>
        <taxon>Alteromonadales</taxon>
        <taxon>Idiomarinaceae</taxon>
        <taxon>Pseudidiomarina</taxon>
    </lineage>
</organism>
<name>A0A1Y6F2R7_9GAMM</name>
<protein>
    <submittedName>
        <fullName evidence="2">Uncharacterized protein</fullName>
    </submittedName>
</protein>
<keyword evidence="3" id="KW-1185">Reference proteome</keyword>
<dbReference type="Proteomes" id="UP000194450">
    <property type="component" value="Unassembled WGS sequence"/>
</dbReference>
<feature type="chain" id="PRO_5012147691" evidence="1">
    <location>
        <begin position="23"/>
        <end position="170"/>
    </location>
</feature>
<accession>A0A1Y6F2R7</accession>
<keyword evidence="1" id="KW-0732">Signal</keyword>
<sequence length="170" mass="18734">MKTIIHACLALGLASLSLPAFADWVEPLKGTITYPSGRTAPLDYQFAFLNDNGQTYFHAGKQKVATDSVPPNYILNMIVGKNGDLYVPEFAQGSLHGFDVRVGDHRIRIQRTAPADSKQASLNDYRVLIDDRNMLLDTTHPTIMFEFDDTGLIGINGSGYKKDLSAKSIE</sequence>